<evidence type="ECO:0000256" key="1">
    <source>
        <dbReference type="SAM" id="Phobius"/>
    </source>
</evidence>
<evidence type="ECO:0000313" key="2">
    <source>
        <dbReference type="EMBL" id="CAA2107119.1"/>
    </source>
</evidence>
<name>A0A679J416_9HYPH</name>
<accession>A0A679J416</accession>
<sequence length="149" mass="15301">MIPAASLFSLCSTIALLGWVALAVALFAPRLRRATWIGTGLVLPAFLAVAYLGALAAGLAAGAKGGFDSVEAVRSLFADDHALTAGWIHYLAFDLFVGTWIARAGIGAGLSPLLILPCLVLTFLVGPAGLLLALVIGFSTGRLGLETRP</sequence>
<dbReference type="AlphaFoldDB" id="A0A679J416"/>
<feature type="transmembrane region" description="Helical" evidence="1">
    <location>
        <begin position="82"/>
        <end position="102"/>
    </location>
</feature>
<keyword evidence="1" id="KW-1133">Transmembrane helix</keyword>
<keyword evidence="1" id="KW-0472">Membrane</keyword>
<gene>
    <name evidence="2" type="ORF">MBUL_04002</name>
</gene>
<keyword evidence="1" id="KW-0812">Transmembrane</keyword>
<feature type="transmembrane region" description="Helical" evidence="1">
    <location>
        <begin position="6"/>
        <end position="28"/>
    </location>
</feature>
<feature type="transmembrane region" description="Helical" evidence="1">
    <location>
        <begin position="40"/>
        <end position="62"/>
    </location>
</feature>
<dbReference type="EMBL" id="LR743504">
    <property type="protein sequence ID" value="CAA2107119.1"/>
    <property type="molecule type" value="Genomic_DNA"/>
</dbReference>
<proteinExistence type="predicted"/>
<organism evidence="2">
    <name type="scientific">Methylobacterium bullatum</name>
    <dbReference type="NCBI Taxonomy" id="570505"/>
    <lineage>
        <taxon>Bacteria</taxon>
        <taxon>Pseudomonadati</taxon>
        <taxon>Pseudomonadota</taxon>
        <taxon>Alphaproteobacteria</taxon>
        <taxon>Hyphomicrobiales</taxon>
        <taxon>Methylobacteriaceae</taxon>
        <taxon>Methylobacterium</taxon>
    </lineage>
</organism>
<dbReference type="InterPro" id="IPR025461">
    <property type="entry name" value="ABA4-like"/>
</dbReference>
<dbReference type="Pfam" id="PF14108">
    <property type="entry name" value="ABA4-like"/>
    <property type="match status" value="1"/>
</dbReference>
<feature type="transmembrane region" description="Helical" evidence="1">
    <location>
        <begin position="114"/>
        <end position="139"/>
    </location>
</feature>
<protein>
    <recommendedName>
        <fullName evidence="3">DUF4281 domain-containing protein</fullName>
    </recommendedName>
</protein>
<reference evidence="2" key="1">
    <citation type="submission" date="2019-12" db="EMBL/GenBank/DDBJ databases">
        <authorList>
            <person name="Cremers G."/>
        </authorList>
    </citation>
    <scope>NUCLEOTIDE SEQUENCE</scope>
    <source>
        <strain evidence="2">Mbul1</strain>
    </source>
</reference>
<evidence type="ECO:0008006" key="3">
    <source>
        <dbReference type="Google" id="ProtNLM"/>
    </source>
</evidence>